<dbReference type="Pfam" id="PF01881">
    <property type="entry name" value="Cas_Cas6_C"/>
    <property type="match status" value="1"/>
</dbReference>
<reference evidence="3 4" key="1">
    <citation type="submission" date="2018-01" db="EMBL/GenBank/DDBJ databases">
        <title>Complete genome sequencing of Sporolactobacillus terrae DLG3.</title>
        <authorList>
            <person name="Nam Y.-D."/>
            <person name="Kang J."/>
            <person name="Chung W.-H."/>
        </authorList>
    </citation>
    <scope>NUCLEOTIDE SEQUENCE [LARGE SCALE GENOMIC DNA]</scope>
    <source>
        <strain evidence="3 4">DLG3</strain>
    </source>
</reference>
<name>A0ABX5Q5H4_9BACL</name>
<keyword evidence="4" id="KW-1185">Reference proteome</keyword>
<evidence type="ECO:0000256" key="1">
    <source>
        <dbReference type="ARBA" id="ARBA00023118"/>
    </source>
</evidence>
<evidence type="ECO:0000259" key="2">
    <source>
        <dbReference type="Pfam" id="PF01881"/>
    </source>
</evidence>
<feature type="domain" description="CRISPR associated protein Cas6 C-terminal" evidence="2">
    <location>
        <begin position="120"/>
        <end position="242"/>
    </location>
</feature>
<dbReference type="RefSeq" id="WP_081791808.1">
    <property type="nucleotide sequence ID" value="NZ_CP025688.1"/>
</dbReference>
<organism evidence="3 4">
    <name type="scientific">Sporolactobacillus terrae</name>
    <dbReference type="NCBI Taxonomy" id="269673"/>
    <lineage>
        <taxon>Bacteria</taxon>
        <taxon>Bacillati</taxon>
        <taxon>Bacillota</taxon>
        <taxon>Bacilli</taxon>
        <taxon>Bacillales</taxon>
        <taxon>Sporolactobacillaceae</taxon>
        <taxon>Sporolactobacillus</taxon>
    </lineage>
</organism>
<dbReference type="Gene3D" id="3.30.70.1890">
    <property type="match status" value="1"/>
</dbReference>
<gene>
    <name evidence="3" type="primary">cas6</name>
    <name evidence="3" type="ORF">C0674_04325</name>
</gene>
<dbReference type="PANTHER" id="PTHR36984:SF3">
    <property type="entry name" value="CRISPR-ASSOCIATED ENDORIBONUCLEASE CAS6"/>
    <property type="match status" value="1"/>
</dbReference>
<dbReference type="Proteomes" id="UP000285882">
    <property type="component" value="Chromosome"/>
</dbReference>
<dbReference type="EMBL" id="CP025688">
    <property type="protein sequence ID" value="QAA21901.1"/>
    <property type="molecule type" value="Genomic_DNA"/>
</dbReference>
<dbReference type="PANTHER" id="PTHR36984">
    <property type="entry name" value="CRISPR-ASSOCIATED ENDORIBONUCLEASE CAS6 1"/>
    <property type="match status" value="1"/>
</dbReference>
<evidence type="ECO:0000313" key="3">
    <source>
        <dbReference type="EMBL" id="QAA21901.1"/>
    </source>
</evidence>
<dbReference type="Gene3D" id="3.30.70.1900">
    <property type="match status" value="1"/>
</dbReference>
<sequence length="243" mass="27991">MMRLCILCDLQNEQIPVDYRRKVLSLLKLGLSNTNNSLYNTLYGLGSNKQKDFAYSAYIPAPKFTQETIIIKDKKLIINFSTSDLEIGINVYNAFINLRKKPVPFSKNNTIIIKDVIIKKEKQIYDKRVIFKTMSPLVARDHNPKTKKDWYFIHDDNSWSDILKRNLSFQLKNSSIHVPLTDIEQMKIQSAAMKKTVIKLYDVHVTCSLGTFSVESKPYLLNYLYQTGLGSHRGLGFGMLDIV</sequence>
<keyword evidence="1" id="KW-0051">Antiviral defense</keyword>
<dbReference type="InterPro" id="IPR010156">
    <property type="entry name" value="CRISPR-assoc_prot_Cas6"/>
</dbReference>
<evidence type="ECO:0000313" key="4">
    <source>
        <dbReference type="Proteomes" id="UP000285882"/>
    </source>
</evidence>
<accession>A0ABX5Q5H4</accession>
<dbReference type="InterPro" id="IPR045747">
    <property type="entry name" value="CRISPR-assoc_prot_Cas6_N_sf"/>
</dbReference>
<dbReference type="NCBIfam" id="TIGR01877">
    <property type="entry name" value="cas_cas6"/>
    <property type="match status" value="1"/>
</dbReference>
<protein>
    <submittedName>
        <fullName evidence="3">CRISPR-associated endoribonuclease Cas6</fullName>
    </submittedName>
</protein>
<dbReference type="InterPro" id="IPR049435">
    <property type="entry name" value="Cas_Cas6_C"/>
</dbReference>
<proteinExistence type="predicted"/>